<dbReference type="EMBL" id="CP096205">
    <property type="protein sequence ID" value="UPQ78214.1"/>
    <property type="molecule type" value="Genomic_DNA"/>
</dbReference>
<dbReference type="EMBL" id="CP096205">
    <property type="protein sequence ID" value="UPQ79781.1"/>
    <property type="molecule type" value="Genomic_DNA"/>
</dbReference>
<evidence type="ECO:0000313" key="4">
    <source>
        <dbReference type="EMBL" id="UPQ79549.1"/>
    </source>
</evidence>
<gene>
    <name evidence="3" type="ORF">M0M57_01500</name>
    <name evidence="4" type="ORF">M0M57_01625</name>
    <name evidence="5" type="ORF">M0M57_02840</name>
    <name evidence="6" type="ORF">M0M57_04130</name>
    <name evidence="2" type="ORF">M0M57_11330</name>
</gene>
<reference evidence="2" key="1">
    <citation type="submission" date="2022-04" db="EMBL/GenBank/DDBJ databases">
        <title>Consumption of N2O by Flavobacterium azooxidireducens sp. nov. isolated from Decomposing Leaf Litter of Phragmites australis (Cav.).</title>
        <authorList>
            <person name="Behrendt U."/>
            <person name="Spanner T."/>
            <person name="Augustin J."/>
            <person name="Horn M.A."/>
            <person name="Kolb S."/>
            <person name="Ulrich A."/>
        </authorList>
    </citation>
    <scope>NUCLEOTIDE SEQUENCE</scope>
    <source>
        <strain evidence="2">IGB 4-14</strain>
    </source>
</reference>
<evidence type="ECO:0000313" key="3">
    <source>
        <dbReference type="EMBL" id="UPQ79525.1"/>
    </source>
</evidence>
<dbReference type="EMBL" id="CP096205">
    <property type="protein sequence ID" value="UPQ79549.1"/>
    <property type="molecule type" value="Genomic_DNA"/>
</dbReference>
<evidence type="ECO:0000313" key="2">
    <source>
        <dbReference type="EMBL" id="UPQ78214.1"/>
    </source>
</evidence>
<accession>A0ABY4KBY0</accession>
<evidence type="ECO:0000313" key="7">
    <source>
        <dbReference type="Proteomes" id="UP000830583"/>
    </source>
</evidence>
<dbReference type="Gene3D" id="1.10.10.10">
    <property type="entry name" value="Winged helix-like DNA-binding domain superfamily/Winged helix DNA-binding domain"/>
    <property type="match status" value="1"/>
</dbReference>
<protein>
    <submittedName>
        <fullName evidence="2">Transposase</fullName>
    </submittedName>
</protein>
<evidence type="ECO:0000313" key="5">
    <source>
        <dbReference type="EMBL" id="UPQ79781.1"/>
    </source>
</evidence>
<keyword evidence="1" id="KW-0175">Coiled coil</keyword>
<dbReference type="EMBL" id="CP096205">
    <property type="protein sequence ID" value="UPQ80029.1"/>
    <property type="molecule type" value="Genomic_DNA"/>
</dbReference>
<dbReference type="InterPro" id="IPR002514">
    <property type="entry name" value="Transposase_8"/>
</dbReference>
<dbReference type="Proteomes" id="UP000830583">
    <property type="component" value="Chromosome"/>
</dbReference>
<sequence>MKANLRKIKKYRFYSTEFKQEIVSLYESGIYSVYQLEKLYGICNKSIYQWIYKFSTFNKKGIRVVEMKESNTQKLKELEQKIKSLEQIVGQKQIQIEYLEKMIDIAKDELNIDIKKNSSTLQSNGLERTKKK</sequence>
<evidence type="ECO:0000256" key="1">
    <source>
        <dbReference type="SAM" id="Coils"/>
    </source>
</evidence>
<dbReference type="SUPFAM" id="SSF46689">
    <property type="entry name" value="Homeodomain-like"/>
    <property type="match status" value="1"/>
</dbReference>
<name>A0ABY4KBY0_9FLAO</name>
<dbReference type="Pfam" id="PF01527">
    <property type="entry name" value="HTH_Tnp_1"/>
    <property type="match status" value="1"/>
</dbReference>
<evidence type="ECO:0000313" key="6">
    <source>
        <dbReference type="EMBL" id="UPQ80029.1"/>
    </source>
</evidence>
<dbReference type="RefSeq" id="WP_248433141.1">
    <property type="nucleotide sequence ID" value="NZ_CP096205.1"/>
</dbReference>
<proteinExistence type="predicted"/>
<dbReference type="InterPro" id="IPR036388">
    <property type="entry name" value="WH-like_DNA-bd_sf"/>
</dbReference>
<keyword evidence="7" id="KW-1185">Reference proteome</keyword>
<dbReference type="InterPro" id="IPR009057">
    <property type="entry name" value="Homeodomain-like_sf"/>
</dbReference>
<organism evidence="2 7">
    <name type="scientific">Flavobacterium azooxidireducens</name>
    <dbReference type="NCBI Taxonomy" id="1871076"/>
    <lineage>
        <taxon>Bacteria</taxon>
        <taxon>Pseudomonadati</taxon>
        <taxon>Bacteroidota</taxon>
        <taxon>Flavobacteriia</taxon>
        <taxon>Flavobacteriales</taxon>
        <taxon>Flavobacteriaceae</taxon>
        <taxon>Flavobacterium</taxon>
    </lineage>
</organism>
<dbReference type="EMBL" id="CP096205">
    <property type="protein sequence ID" value="UPQ79525.1"/>
    <property type="molecule type" value="Genomic_DNA"/>
</dbReference>
<feature type="coiled-coil region" evidence="1">
    <location>
        <begin position="68"/>
        <end position="95"/>
    </location>
</feature>